<dbReference type="EMBL" id="JACCBU010000001">
    <property type="protein sequence ID" value="NYE74969.1"/>
    <property type="molecule type" value="Genomic_DNA"/>
</dbReference>
<name>A0A7Y9LCL2_9ACTN</name>
<dbReference type="Gene3D" id="3.40.30.10">
    <property type="entry name" value="Glutaredoxin"/>
    <property type="match status" value="1"/>
</dbReference>
<dbReference type="RefSeq" id="WP_179757552.1">
    <property type="nucleotide sequence ID" value="NZ_JACCBU010000001.1"/>
</dbReference>
<dbReference type="SUPFAM" id="SSF52833">
    <property type="entry name" value="Thioredoxin-like"/>
    <property type="match status" value="1"/>
</dbReference>
<evidence type="ECO:0000313" key="5">
    <source>
        <dbReference type="Proteomes" id="UP000569914"/>
    </source>
</evidence>
<sequence length="166" mass="17896">MIDDSDCGTPATGIGRAEACSLQCPACRFWSLWPVAAAELPQCAGCGRPLPWVVPGTAAGFDAAIDTPALVLVEFWAPWSGSSLALAPQLHRLAARHAGRLKLIKIEIDREPGLGILHRVTGVPLLMIMTDGEEVDRRHGSPSEGQLTRWIDRWVTHRGRTAATAE</sequence>
<dbReference type="PANTHER" id="PTHR45663:SF11">
    <property type="entry name" value="GEO12009P1"/>
    <property type="match status" value="1"/>
</dbReference>
<dbReference type="Proteomes" id="UP000569914">
    <property type="component" value="Unassembled WGS sequence"/>
</dbReference>
<dbReference type="GO" id="GO:0045454">
    <property type="term" value="P:cell redox homeostasis"/>
    <property type="evidence" value="ECO:0007669"/>
    <property type="project" value="TreeGrafter"/>
</dbReference>
<comment type="similarity">
    <text evidence="1">Belongs to the thioredoxin family.</text>
</comment>
<dbReference type="CDD" id="cd02947">
    <property type="entry name" value="TRX_family"/>
    <property type="match status" value="1"/>
</dbReference>
<comment type="caution">
    <text evidence="4">The sequence shown here is derived from an EMBL/GenBank/DDBJ whole genome shotgun (WGS) entry which is preliminary data.</text>
</comment>
<keyword evidence="4" id="KW-0560">Oxidoreductase</keyword>
<dbReference type="AlphaFoldDB" id="A0A7Y9LCL2"/>
<dbReference type="GO" id="GO:0047134">
    <property type="term" value="F:protein-disulfide reductase [NAD(P)H] activity"/>
    <property type="evidence" value="ECO:0007669"/>
    <property type="project" value="UniProtKB-EC"/>
</dbReference>
<evidence type="ECO:0000256" key="2">
    <source>
        <dbReference type="ARBA" id="ARBA00023284"/>
    </source>
</evidence>
<evidence type="ECO:0000259" key="3">
    <source>
        <dbReference type="PROSITE" id="PS51352"/>
    </source>
</evidence>
<dbReference type="GO" id="GO:0005829">
    <property type="term" value="C:cytosol"/>
    <property type="evidence" value="ECO:0007669"/>
    <property type="project" value="TreeGrafter"/>
</dbReference>
<evidence type="ECO:0000256" key="1">
    <source>
        <dbReference type="ARBA" id="ARBA00008987"/>
    </source>
</evidence>
<proteinExistence type="inferred from homology"/>
<feature type="domain" description="Thioredoxin" evidence="3">
    <location>
        <begin position="44"/>
        <end position="156"/>
    </location>
</feature>
<dbReference type="PANTHER" id="PTHR45663">
    <property type="entry name" value="GEO12009P1"/>
    <property type="match status" value="1"/>
</dbReference>
<evidence type="ECO:0000313" key="4">
    <source>
        <dbReference type="EMBL" id="NYE74969.1"/>
    </source>
</evidence>
<dbReference type="Pfam" id="PF00085">
    <property type="entry name" value="Thioredoxin"/>
    <property type="match status" value="1"/>
</dbReference>
<gene>
    <name evidence="4" type="ORF">BKA15_006298</name>
</gene>
<organism evidence="4 5">
    <name type="scientific">Microlunatus parietis</name>
    <dbReference type="NCBI Taxonomy" id="682979"/>
    <lineage>
        <taxon>Bacteria</taxon>
        <taxon>Bacillati</taxon>
        <taxon>Actinomycetota</taxon>
        <taxon>Actinomycetes</taxon>
        <taxon>Propionibacteriales</taxon>
        <taxon>Propionibacteriaceae</taxon>
        <taxon>Microlunatus</taxon>
    </lineage>
</organism>
<dbReference type="PROSITE" id="PS51352">
    <property type="entry name" value="THIOREDOXIN_2"/>
    <property type="match status" value="1"/>
</dbReference>
<reference evidence="4 5" key="1">
    <citation type="submission" date="2020-07" db="EMBL/GenBank/DDBJ databases">
        <title>Sequencing the genomes of 1000 actinobacteria strains.</title>
        <authorList>
            <person name="Klenk H.-P."/>
        </authorList>
    </citation>
    <scope>NUCLEOTIDE SEQUENCE [LARGE SCALE GENOMIC DNA]</scope>
    <source>
        <strain evidence="4 5">DSM 22083</strain>
    </source>
</reference>
<accession>A0A7Y9LCL2</accession>
<dbReference type="EC" id="1.8.1.8" evidence="4"/>
<dbReference type="InterPro" id="IPR013766">
    <property type="entry name" value="Thioredoxin_domain"/>
</dbReference>
<keyword evidence="5" id="KW-1185">Reference proteome</keyword>
<keyword evidence="2" id="KW-0676">Redox-active center</keyword>
<dbReference type="InterPro" id="IPR036249">
    <property type="entry name" value="Thioredoxin-like_sf"/>
</dbReference>
<protein>
    <submittedName>
        <fullName evidence="4">Thioredoxin 2</fullName>
        <ecNumber evidence="4">1.8.1.8</ecNumber>
    </submittedName>
</protein>